<dbReference type="RefSeq" id="WP_130023898.1">
    <property type="nucleotide sequence ID" value="NZ_SEWF01000064.1"/>
</dbReference>
<feature type="transmembrane region" description="Helical" evidence="1">
    <location>
        <begin position="74"/>
        <end position="92"/>
    </location>
</feature>
<feature type="transmembrane region" description="Helical" evidence="1">
    <location>
        <begin position="39"/>
        <end position="58"/>
    </location>
</feature>
<accession>A0A4Q5LTS2</accession>
<organism evidence="2 3">
    <name type="scientific">Emticicia agri</name>
    <dbReference type="NCBI Taxonomy" id="2492393"/>
    <lineage>
        <taxon>Bacteria</taxon>
        <taxon>Pseudomonadati</taxon>
        <taxon>Bacteroidota</taxon>
        <taxon>Cytophagia</taxon>
        <taxon>Cytophagales</taxon>
        <taxon>Leadbetterellaceae</taxon>
        <taxon>Emticicia</taxon>
    </lineage>
</organism>
<keyword evidence="1" id="KW-0472">Membrane</keyword>
<keyword evidence="1" id="KW-0812">Transmembrane</keyword>
<keyword evidence="3" id="KW-1185">Reference proteome</keyword>
<keyword evidence="1" id="KW-1133">Transmembrane helix</keyword>
<protein>
    <submittedName>
        <fullName evidence="2">DUF3267 domain-containing protein</fullName>
    </submittedName>
</protein>
<name>A0A4Q5LTS2_9BACT</name>
<dbReference type="OrthoDB" id="1119336at2"/>
<evidence type="ECO:0000313" key="3">
    <source>
        <dbReference type="Proteomes" id="UP000293162"/>
    </source>
</evidence>
<dbReference type="AlphaFoldDB" id="A0A4Q5LTS2"/>
<comment type="caution">
    <text evidence="2">The sequence shown here is derived from an EMBL/GenBank/DDBJ whole genome shotgun (WGS) entry which is preliminary data.</text>
</comment>
<evidence type="ECO:0000313" key="2">
    <source>
        <dbReference type="EMBL" id="RYU92962.1"/>
    </source>
</evidence>
<reference evidence="2 3" key="1">
    <citation type="submission" date="2019-02" db="EMBL/GenBank/DDBJ databases">
        <title>Bacterial novel species Emticicia sp. 17J42-9 isolated from soil.</title>
        <authorList>
            <person name="Jung H.-Y."/>
        </authorList>
    </citation>
    <scope>NUCLEOTIDE SEQUENCE [LARGE SCALE GENOMIC DNA]</scope>
    <source>
        <strain evidence="2 3">17J42-9</strain>
    </source>
</reference>
<sequence>MKIKPDELTEKGYTLLDQLGHKELVPFIRTYINKRTKYAVLYYCCNVLAFALAGYLLVKKIDEPDISFGDRFTYFSYGLAITFLLVPLHEYIHVLAYKSQGAVNTSYDANFKKFYFLALADKFVANKKEFEIVALAPFIIITTTLVGSLLLVNTIGMLTIAGILLLHTAMCSGDFGLLSYFQFHQDKEVVTYDDKENGITYFYGKSR</sequence>
<dbReference type="EMBL" id="SEWF01000064">
    <property type="protein sequence ID" value="RYU92962.1"/>
    <property type="molecule type" value="Genomic_DNA"/>
</dbReference>
<dbReference type="InterPro" id="IPR021683">
    <property type="entry name" value="DUF3267"/>
</dbReference>
<evidence type="ECO:0000256" key="1">
    <source>
        <dbReference type="SAM" id="Phobius"/>
    </source>
</evidence>
<gene>
    <name evidence="2" type="ORF">EWM59_24605</name>
</gene>
<feature type="transmembrane region" description="Helical" evidence="1">
    <location>
        <begin position="132"/>
        <end position="152"/>
    </location>
</feature>
<proteinExistence type="predicted"/>
<dbReference type="Pfam" id="PF11667">
    <property type="entry name" value="DUF3267"/>
    <property type="match status" value="1"/>
</dbReference>
<dbReference type="Proteomes" id="UP000293162">
    <property type="component" value="Unassembled WGS sequence"/>
</dbReference>
<feature type="transmembrane region" description="Helical" evidence="1">
    <location>
        <begin position="158"/>
        <end position="181"/>
    </location>
</feature>